<dbReference type="PANTHER" id="PTHR10039">
    <property type="entry name" value="AMELOGENIN"/>
    <property type="match status" value="1"/>
</dbReference>
<reference evidence="1 2" key="1">
    <citation type="submission" date="2016-03" db="EMBL/GenBank/DDBJ databases">
        <title>Comparative genomics of Pseudogymnoascus destructans, the fungus causing white-nose syndrome of bats.</title>
        <authorList>
            <person name="Palmer J.M."/>
            <person name="Drees K.P."/>
            <person name="Foster J.T."/>
            <person name="Lindner D.L."/>
        </authorList>
    </citation>
    <scope>NUCLEOTIDE SEQUENCE [LARGE SCALE GENOMIC DNA]</scope>
    <source>
        <strain evidence="1 2">UAMH 10579</strain>
    </source>
</reference>
<keyword evidence="2" id="KW-1185">Reference proteome</keyword>
<proteinExistence type="predicted"/>
<dbReference type="STRING" id="342668.A0A1B8GRM8"/>
<gene>
    <name evidence="1" type="ORF">VE01_03486</name>
</gene>
<organism evidence="1 2">
    <name type="scientific">Pseudogymnoascus verrucosus</name>
    <dbReference type="NCBI Taxonomy" id="342668"/>
    <lineage>
        <taxon>Eukaryota</taxon>
        <taxon>Fungi</taxon>
        <taxon>Dikarya</taxon>
        <taxon>Ascomycota</taxon>
        <taxon>Pezizomycotina</taxon>
        <taxon>Leotiomycetes</taxon>
        <taxon>Thelebolales</taxon>
        <taxon>Thelebolaceae</taxon>
        <taxon>Pseudogymnoascus</taxon>
    </lineage>
</organism>
<dbReference type="EMBL" id="KV460216">
    <property type="protein sequence ID" value="OBT98485.1"/>
    <property type="molecule type" value="Genomic_DNA"/>
</dbReference>
<evidence type="ECO:0000313" key="1">
    <source>
        <dbReference type="EMBL" id="OBT98485.1"/>
    </source>
</evidence>
<sequence>MKTLYHDEKAEALKLEEEIVSAANGVFLWVELVLNSLITGLGNLDDIAQLRERLVRVPPEIEELYKHMLKNIDGIYAEDAARIFGIMSIAQHSLKRPIFDSQRYRDLTFRIPGLTALELSLALDKNQDFAINPSPIDKHDLELRMKQLDIKLRKSCAGLLEVSGGGHFRRSQEEVPGR</sequence>
<name>A0A1B8GRM8_9PEZI</name>
<evidence type="ECO:0000313" key="2">
    <source>
        <dbReference type="Proteomes" id="UP000091956"/>
    </source>
</evidence>
<dbReference type="AlphaFoldDB" id="A0A1B8GRM8"/>
<dbReference type="Proteomes" id="UP000091956">
    <property type="component" value="Unassembled WGS sequence"/>
</dbReference>
<protein>
    <submittedName>
        <fullName evidence="1">Uncharacterized protein</fullName>
    </submittedName>
</protein>
<dbReference type="GeneID" id="28836872"/>
<accession>A0A1B8GRM8</accession>
<dbReference type="PANTHER" id="PTHR10039:SF5">
    <property type="entry name" value="NACHT DOMAIN-CONTAINING PROTEIN"/>
    <property type="match status" value="1"/>
</dbReference>
<dbReference type="RefSeq" id="XP_018132218.1">
    <property type="nucleotide sequence ID" value="XM_018272975.2"/>
</dbReference>
<reference evidence="2" key="2">
    <citation type="journal article" date="2018" name="Nat. Commun.">
        <title>Extreme sensitivity to ultraviolet light in the fungal pathogen causing white-nose syndrome of bats.</title>
        <authorList>
            <person name="Palmer J.M."/>
            <person name="Drees K.P."/>
            <person name="Foster J.T."/>
            <person name="Lindner D.L."/>
        </authorList>
    </citation>
    <scope>NUCLEOTIDE SEQUENCE [LARGE SCALE GENOMIC DNA]</scope>
    <source>
        <strain evidence="2">UAMH 10579</strain>
    </source>
</reference>